<name>A0A1I2PZ58_9CORY</name>
<organism evidence="2 3">
    <name type="scientific">Corynebacterium spheniscorum</name>
    <dbReference type="NCBI Taxonomy" id="185761"/>
    <lineage>
        <taxon>Bacteria</taxon>
        <taxon>Bacillati</taxon>
        <taxon>Actinomycetota</taxon>
        <taxon>Actinomycetes</taxon>
        <taxon>Mycobacteriales</taxon>
        <taxon>Corynebacteriaceae</taxon>
        <taxon>Corynebacterium</taxon>
    </lineage>
</organism>
<reference evidence="2 3" key="1">
    <citation type="submission" date="2016-10" db="EMBL/GenBank/DDBJ databases">
        <authorList>
            <person name="de Groot N.N."/>
        </authorList>
    </citation>
    <scope>NUCLEOTIDE SEQUENCE [LARGE SCALE GENOMIC DNA]</scope>
    <source>
        <strain>J11</strain>
        <strain evidence="3">PG 39</strain>
    </source>
</reference>
<evidence type="ECO:0008006" key="4">
    <source>
        <dbReference type="Google" id="ProtNLM"/>
    </source>
</evidence>
<dbReference type="AlphaFoldDB" id="A0A1I2PZ58"/>
<evidence type="ECO:0000313" key="2">
    <source>
        <dbReference type="EMBL" id="SFG21422.1"/>
    </source>
</evidence>
<evidence type="ECO:0000313" key="3">
    <source>
        <dbReference type="Proteomes" id="UP000199065"/>
    </source>
</evidence>
<evidence type="ECO:0000256" key="1">
    <source>
        <dbReference type="SAM" id="MobiDB-lite"/>
    </source>
</evidence>
<dbReference type="EMBL" id="FOPJ01000001">
    <property type="protein sequence ID" value="SFG21422.1"/>
    <property type="molecule type" value="Genomic_DNA"/>
</dbReference>
<dbReference type="Proteomes" id="UP000199065">
    <property type="component" value="Unassembled WGS sequence"/>
</dbReference>
<gene>
    <name evidence="2" type="ORF">SAMN05660282_00307</name>
</gene>
<dbReference type="RefSeq" id="WP_092283686.1">
    <property type="nucleotide sequence ID" value="NZ_FOPJ01000001.1"/>
</dbReference>
<feature type="region of interest" description="Disordered" evidence="1">
    <location>
        <begin position="60"/>
        <end position="80"/>
    </location>
</feature>
<proteinExistence type="predicted"/>
<dbReference type="OrthoDB" id="4413958at2"/>
<protein>
    <recommendedName>
        <fullName evidence="4">Transcriptional regulator, AlpA family</fullName>
    </recommendedName>
</protein>
<accession>A0A1I2PZ58</accession>
<sequence length="80" mass="9132">MEPMIIDKTTGAELWRIDDCAEFCDIRPSTWRTYYSTGRTPNPVVQWGGKPLWDAEEIKQWHAGRPGSPGRSRQPEDANA</sequence>
<keyword evidence="3" id="KW-1185">Reference proteome</keyword>